<dbReference type="InterPro" id="IPR004175">
    <property type="entry name" value="RNA_CPDase"/>
</dbReference>
<dbReference type="Pfam" id="PF02834">
    <property type="entry name" value="LigT_PEase"/>
    <property type="match status" value="2"/>
</dbReference>
<dbReference type="PANTHER" id="PTHR35561">
    <property type="entry name" value="RNA 2',3'-CYCLIC PHOSPHODIESTERASE"/>
    <property type="match status" value="1"/>
</dbReference>
<dbReference type="PANTHER" id="PTHR35561:SF1">
    <property type="entry name" value="RNA 2',3'-CYCLIC PHOSPHODIESTERASE"/>
    <property type="match status" value="1"/>
</dbReference>
<feature type="active site" description="Proton acceptor" evidence="2">
    <location>
        <position position="128"/>
    </location>
</feature>
<dbReference type="NCBIfam" id="TIGR02258">
    <property type="entry name" value="2_5_ligase"/>
    <property type="match status" value="1"/>
</dbReference>
<dbReference type="InterPro" id="IPR009097">
    <property type="entry name" value="Cyclic_Pdiesterase"/>
</dbReference>
<dbReference type="EC" id="3.1.4.58" evidence="2"/>
<dbReference type="GO" id="GO:0004113">
    <property type="term" value="F:2',3'-cyclic-nucleotide 3'-phosphodiesterase activity"/>
    <property type="evidence" value="ECO:0007669"/>
    <property type="project" value="InterPro"/>
</dbReference>
<feature type="short sequence motif" description="HXTX 1" evidence="2">
    <location>
        <begin position="42"/>
        <end position="45"/>
    </location>
</feature>
<protein>
    <recommendedName>
        <fullName evidence="2">RNA 2',3'-cyclic phosphodiesterase</fullName>
        <shortName evidence="2">RNA 2',3'-CPDase</shortName>
        <ecNumber evidence="2">3.1.4.58</ecNumber>
    </recommendedName>
</protein>
<feature type="domain" description="Phosphoesterase HXTX" evidence="3">
    <location>
        <begin position="101"/>
        <end position="172"/>
    </location>
</feature>
<feature type="active site" description="Proton donor" evidence="2">
    <location>
        <position position="42"/>
    </location>
</feature>
<feature type="short sequence motif" description="HXTX 2" evidence="2">
    <location>
        <begin position="128"/>
        <end position="131"/>
    </location>
</feature>
<evidence type="ECO:0000256" key="1">
    <source>
        <dbReference type="ARBA" id="ARBA00022801"/>
    </source>
</evidence>
<evidence type="ECO:0000259" key="3">
    <source>
        <dbReference type="Pfam" id="PF02834"/>
    </source>
</evidence>
<dbReference type="Gene3D" id="3.90.1140.10">
    <property type="entry name" value="Cyclic phosphodiesterase"/>
    <property type="match status" value="1"/>
</dbReference>
<proteinExistence type="inferred from homology"/>
<dbReference type="GO" id="GO:0016874">
    <property type="term" value="F:ligase activity"/>
    <property type="evidence" value="ECO:0007669"/>
    <property type="project" value="UniProtKB-KW"/>
</dbReference>
<sequence length="188" mass="21671">MKHRLFTSIEIPPEIVSRIVLLQKKIDAQGLPIRWQKSEKLHLTLNFLGRVEEDKINNVKNAISDVTAQFSRFTLKPSFLETMYQKHDFSYIYLAPTGDLETLSQIQKQLSVSFGEMDIPQPKKFLAHITIGFVQKSDPVYTKSVLDTINGLNFVPMSKFEVDSISLFESFLAKDTSHFQKIGRFMLR</sequence>
<reference evidence="4 5" key="1">
    <citation type="journal article" date="2016" name="Nat. Commun.">
        <title>Thousands of microbial genomes shed light on interconnected biogeochemical processes in an aquifer system.</title>
        <authorList>
            <person name="Anantharaman K."/>
            <person name="Brown C.T."/>
            <person name="Hug L.A."/>
            <person name="Sharon I."/>
            <person name="Castelle C.J."/>
            <person name="Probst A.J."/>
            <person name="Thomas B.C."/>
            <person name="Singh A."/>
            <person name="Wilkins M.J."/>
            <person name="Karaoz U."/>
            <person name="Brodie E.L."/>
            <person name="Williams K.H."/>
            <person name="Hubbard S.S."/>
            <person name="Banfield J.F."/>
        </authorList>
    </citation>
    <scope>NUCLEOTIDE SEQUENCE [LARGE SCALE GENOMIC DNA]</scope>
</reference>
<keyword evidence="1 2" id="KW-0378">Hydrolase</keyword>
<evidence type="ECO:0000256" key="2">
    <source>
        <dbReference type="HAMAP-Rule" id="MF_01940"/>
    </source>
</evidence>
<dbReference type="InterPro" id="IPR014051">
    <property type="entry name" value="Phosphoesterase_HXTX"/>
</dbReference>
<dbReference type="Proteomes" id="UP000176424">
    <property type="component" value="Unassembled WGS sequence"/>
</dbReference>
<dbReference type="HAMAP" id="MF_01940">
    <property type="entry name" value="RNA_CPDase"/>
    <property type="match status" value="1"/>
</dbReference>
<comment type="similarity">
    <text evidence="2">Belongs to the 2H phosphoesterase superfamily. ThpR family.</text>
</comment>
<evidence type="ECO:0000313" key="4">
    <source>
        <dbReference type="EMBL" id="OGD10459.1"/>
    </source>
</evidence>
<organism evidence="4 5">
    <name type="scientific">Candidatus Amesbacteria bacterium RIFOXYB1_FULL_44_23</name>
    <dbReference type="NCBI Taxonomy" id="1797263"/>
    <lineage>
        <taxon>Bacteria</taxon>
        <taxon>Candidatus Amesiibacteriota</taxon>
    </lineage>
</organism>
<dbReference type="AlphaFoldDB" id="A0A1F4ZVK5"/>
<comment type="caution">
    <text evidence="4">The sequence shown here is derived from an EMBL/GenBank/DDBJ whole genome shotgun (WGS) entry which is preliminary data.</text>
</comment>
<dbReference type="STRING" id="1797263.A2397_02505"/>
<evidence type="ECO:0000313" key="5">
    <source>
        <dbReference type="Proteomes" id="UP000176424"/>
    </source>
</evidence>
<keyword evidence="4" id="KW-0436">Ligase</keyword>
<feature type="domain" description="Phosphoesterase HXTX" evidence="3">
    <location>
        <begin position="9"/>
        <end position="76"/>
    </location>
</feature>
<dbReference type="GO" id="GO:0008664">
    <property type="term" value="F:RNA 2',3'-cyclic 3'-phosphodiesterase activity"/>
    <property type="evidence" value="ECO:0007669"/>
    <property type="project" value="UniProtKB-EC"/>
</dbReference>
<comment type="catalytic activity">
    <reaction evidence="2">
        <text>a 3'-end 2',3'-cyclophospho-ribonucleotide-RNA + H2O = a 3'-end 2'-phospho-ribonucleotide-RNA + H(+)</text>
        <dbReference type="Rhea" id="RHEA:11828"/>
        <dbReference type="Rhea" id="RHEA-COMP:10464"/>
        <dbReference type="Rhea" id="RHEA-COMP:17353"/>
        <dbReference type="ChEBI" id="CHEBI:15377"/>
        <dbReference type="ChEBI" id="CHEBI:15378"/>
        <dbReference type="ChEBI" id="CHEBI:83064"/>
        <dbReference type="ChEBI" id="CHEBI:173113"/>
        <dbReference type="EC" id="3.1.4.58"/>
    </reaction>
</comment>
<name>A0A1F4ZVK5_9BACT</name>
<comment type="function">
    <text evidence="2">Hydrolyzes RNA 2',3'-cyclic phosphodiester to an RNA 2'-phosphomonoester.</text>
</comment>
<dbReference type="EMBL" id="MEXR01000006">
    <property type="protein sequence ID" value="OGD10459.1"/>
    <property type="molecule type" value="Genomic_DNA"/>
</dbReference>
<gene>
    <name evidence="4" type="ORF">A2397_02505</name>
</gene>
<dbReference type="SUPFAM" id="SSF55144">
    <property type="entry name" value="LigT-like"/>
    <property type="match status" value="1"/>
</dbReference>
<accession>A0A1F4ZVK5</accession>